<dbReference type="PANTHER" id="PTHR37316:SF3">
    <property type="entry name" value="TEICHOIC ACID GLYCEROL-PHOSPHATE TRANSFERASE"/>
    <property type="match status" value="1"/>
</dbReference>
<proteinExistence type="inferred from homology"/>
<dbReference type="Proteomes" id="UP001522905">
    <property type="component" value="Unassembled WGS sequence"/>
</dbReference>
<reference evidence="7 8" key="1">
    <citation type="submission" date="2021-11" db="EMBL/GenBank/DDBJ databases">
        <title>Comparative genomics of bee honey and flower isolates.</title>
        <authorList>
            <person name="Bechtner J.D."/>
            <person name="Gallus M.K."/>
            <person name="Ehrmann M."/>
        </authorList>
    </citation>
    <scope>NUCLEOTIDE SEQUENCE [LARGE SCALE GENOMIC DNA]</scope>
    <source>
        <strain evidence="7 8">M161</strain>
    </source>
</reference>
<dbReference type="InterPro" id="IPR007554">
    <property type="entry name" value="Glycerophosphate_synth"/>
</dbReference>
<dbReference type="InterPro" id="IPR043149">
    <property type="entry name" value="TagF_N"/>
</dbReference>
<evidence type="ECO:0000313" key="7">
    <source>
        <dbReference type="EMBL" id="MCK8624055.1"/>
    </source>
</evidence>
<name>A0ABT0HZQ1_9LACO</name>
<evidence type="ECO:0000256" key="2">
    <source>
        <dbReference type="ARBA" id="ARBA00010488"/>
    </source>
</evidence>
<dbReference type="Gene3D" id="3.40.50.11820">
    <property type="match status" value="1"/>
</dbReference>
<accession>A0ABT0HZQ1</accession>
<evidence type="ECO:0000256" key="5">
    <source>
        <dbReference type="ARBA" id="ARBA00022944"/>
    </source>
</evidence>
<evidence type="ECO:0000256" key="1">
    <source>
        <dbReference type="ARBA" id="ARBA00004202"/>
    </source>
</evidence>
<keyword evidence="4" id="KW-0808">Transferase</keyword>
<evidence type="ECO:0000313" key="8">
    <source>
        <dbReference type="Proteomes" id="UP001522905"/>
    </source>
</evidence>
<comment type="similarity">
    <text evidence="2">Belongs to the CDP-glycerol glycerophosphotransferase family.</text>
</comment>
<keyword evidence="6" id="KW-0472">Membrane</keyword>
<comment type="subcellular location">
    <subcellularLocation>
        <location evidence="1">Cell membrane</location>
        <topology evidence="1">Peripheral membrane protein</topology>
    </subcellularLocation>
</comment>
<evidence type="ECO:0000256" key="4">
    <source>
        <dbReference type="ARBA" id="ARBA00022679"/>
    </source>
</evidence>
<keyword evidence="5" id="KW-0777">Teichoic acid biosynthesis</keyword>
<evidence type="ECO:0000256" key="3">
    <source>
        <dbReference type="ARBA" id="ARBA00022475"/>
    </source>
</evidence>
<protein>
    <submittedName>
        <fullName evidence="7">CDP-glycerol glycerophosphotransferase family protein</fullName>
    </submittedName>
</protein>
<dbReference type="InterPro" id="IPR051612">
    <property type="entry name" value="Teichoic_Acid_Biosynth"/>
</dbReference>
<gene>
    <name evidence="7" type="ORF">LNP07_00765</name>
</gene>
<dbReference type="SUPFAM" id="SSF53756">
    <property type="entry name" value="UDP-Glycosyltransferase/glycogen phosphorylase"/>
    <property type="match status" value="1"/>
</dbReference>
<dbReference type="Gene3D" id="3.40.50.12580">
    <property type="match status" value="1"/>
</dbReference>
<sequence>MNSLKNKLINCIKILIRGGLIVINDGFIYLPVKKNLVIFESFNGKDINDNPAAIYREWIKTHNKNLAYFSVKPKLYNKLKAEYPEIKLVKRFMPKWVYLMARANFWVFNSRIPGWWKKNRNTTYIQTWHGTPLKKLGVDIDNVEIPNISTKKYKHEFIKESHRWSYLIAPNQYSKDIFSRAFNFKGQSLDIGYPRNDVLYKNNNLEYIKTLKKDLLGNSNCKVITYAPTWRDDDYTKKGAYNFELPFDLKSFFNAVDSDTILVIRPHYLIKDNINIKGFENRVKILADNDISQIYLISDLLITDYSSVMFDYANLKRPMLFYAYDLEHYRDHLRGFYFNYKTELPGPLAQNEQQFLKWIAIFNNAGIFNGYDIQFNNFYNKYCSWESDQSAFKVTNLMEELSNGK</sequence>
<dbReference type="RefSeq" id="WP_220727767.1">
    <property type="nucleotide sequence ID" value="NZ_BPLL01000003.1"/>
</dbReference>
<dbReference type="Pfam" id="PF04464">
    <property type="entry name" value="Glyphos_transf"/>
    <property type="match status" value="1"/>
</dbReference>
<evidence type="ECO:0000256" key="6">
    <source>
        <dbReference type="ARBA" id="ARBA00023136"/>
    </source>
</evidence>
<comment type="caution">
    <text evidence="7">The sequence shown here is derived from an EMBL/GenBank/DDBJ whole genome shotgun (WGS) entry which is preliminary data.</text>
</comment>
<keyword evidence="3" id="KW-1003">Cell membrane</keyword>
<organism evidence="7 8">
    <name type="scientific">Apilactobacillus xinyiensis</name>
    <dbReference type="NCBI Taxonomy" id="2841032"/>
    <lineage>
        <taxon>Bacteria</taxon>
        <taxon>Bacillati</taxon>
        <taxon>Bacillota</taxon>
        <taxon>Bacilli</taxon>
        <taxon>Lactobacillales</taxon>
        <taxon>Lactobacillaceae</taxon>
        <taxon>Apilactobacillus</taxon>
    </lineage>
</organism>
<dbReference type="EMBL" id="JAJIAO010000001">
    <property type="protein sequence ID" value="MCK8624055.1"/>
    <property type="molecule type" value="Genomic_DNA"/>
</dbReference>
<keyword evidence="8" id="KW-1185">Reference proteome</keyword>
<dbReference type="PANTHER" id="PTHR37316">
    <property type="entry name" value="TEICHOIC ACID GLYCEROL-PHOSPHATE PRIMASE"/>
    <property type="match status" value="1"/>
</dbReference>
<dbReference type="InterPro" id="IPR043148">
    <property type="entry name" value="TagF_C"/>
</dbReference>